<dbReference type="GO" id="GO:0016491">
    <property type="term" value="F:oxidoreductase activity"/>
    <property type="evidence" value="ECO:0007669"/>
    <property type="project" value="UniProtKB-KW"/>
</dbReference>
<evidence type="ECO:0000256" key="1">
    <source>
        <dbReference type="ARBA" id="ARBA00006484"/>
    </source>
</evidence>
<dbReference type="OrthoDB" id="9804774at2"/>
<keyword evidence="4" id="KW-1185">Reference proteome</keyword>
<dbReference type="Gene3D" id="3.40.50.720">
    <property type="entry name" value="NAD(P)-binding Rossmann-like Domain"/>
    <property type="match status" value="1"/>
</dbReference>
<accession>A0A5J5J077</accession>
<proteinExistence type="inferred from homology"/>
<dbReference type="AlphaFoldDB" id="A0A5J5J077"/>
<gene>
    <name evidence="3" type="ORF">F6B43_15620</name>
</gene>
<dbReference type="EMBL" id="VYSA01000003">
    <property type="protein sequence ID" value="KAA9106554.1"/>
    <property type="molecule type" value="Genomic_DNA"/>
</dbReference>
<evidence type="ECO:0000313" key="3">
    <source>
        <dbReference type="EMBL" id="KAA9106554.1"/>
    </source>
</evidence>
<dbReference type="Proteomes" id="UP000325827">
    <property type="component" value="Unassembled WGS sequence"/>
</dbReference>
<dbReference type="PRINTS" id="PR00080">
    <property type="entry name" value="SDRFAMILY"/>
</dbReference>
<dbReference type="Pfam" id="PF13561">
    <property type="entry name" value="adh_short_C2"/>
    <property type="match status" value="1"/>
</dbReference>
<protein>
    <submittedName>
        <fullName evidence="3">SDR family oxidoreductase</fullName>
    </submittedName>
</protein>
<comment type="similarity">
    <text evidence="1">Belongs to the short-chain dehydrogenases/reductases (SDR) family.</text>
</comment>
<comment type="caution">
    <text evidence="3">The sequence shown here is derived from an EMBL/GenBank/DDBJ whole genome shotgun (WGS) entry which is preliminary data.</text>
</comment>
<dbReference type="PANTHER" id="PTHR43639">
    <property type="entry name" value="OXIDOREDUCTASE, SHORT-CHAIN DEHYDROGENASE/REDUCTASE FAMILY (AFU_ORTHOLOGUE AFUA_5G02870)"/>
    <property type="match status" value="1"/>
</dbReference>
<sequence length="254" mass="26013">MTELAGRTILVTGASAGIGRAIVERLAPTGARVIAHYRSSAQSASLAIGGFPPGTAHLVRADLSTPTGAAELWDAATAWAGRVDVVVLNAAVMPKAELDAPDDVWDRALDEALQVNTRSQLTLLRRAVAHFLDAGGGSVIGLSSWAAQRGAGNSNLAVYAASKAATAAAIKTVARAYAARDVLAYLIAPGVVDTQMSASAGADRGGRDAILQTLAMHEMVPPAEIAELVALLASGRTRHLSGATIDVNGASYIR</sequence>
<evidence type="ECO:0000256" key="2">
    <source>
        <dbReference type="ARBA" id="ARBA00023002"/>
    </source>
</evidence>
<organism evidence="3 4">
    <name type="scientific">Microbacterium rhizomatis</name>
    <dbReference type="NCBI Taxonomy" id="1631477"/>
    <lineage>
        <taxon>Bacteria</taxon>
        <taxon>Bacillati</taxon>
        <taxon>Actinomycetota</taxon>
        <taxon>Actinomycetes</taxon>
        <taxon>Micrococcales</taxon>
        <taxon>Microbacteriaceae</taxon>
        <taxon>Microbacterium</taxon>
    </lineage>
</organism>
<name>A0A5J5J077_9MICO</name>
<evidence type="ECO:0000313" key="4">
    <source>
        <dbReference type="Proteomes" id="UP000325827"/>
    </source>
</evidence>
<dbReference type="InterPro" id="IPR036291">
    <property type="entry name" value="NAD(P)-bd_dom_sf"/>
</dbReference>
<reference evidence="4" key="1">
    <citation type="submission" date="2019-09" db="EMBL/GenBank/DDBJ databases">
        <title>Mumia zhuanghuii sp. nov. isolated from the intestinal contents of plateau pika (Ochotona curzoniae) in the Qinghai-Tibet plateau of China.</title>
        <authorList>
            <person name="Tian Z."/>
        </authorList>
    </citation>
    <scope>NUCLEOTIDE SEQUENCE [LARGE SCALE GENOMIC DNA]</scope>
    <source>
        <strain evidence="4">JCM 30598</strain>
    </source>
</reference>
<dbReference type="PRINTS" id="PR00081">
    <property type="entry name" value="GDHRDH"/>
</dbReference>
<dbReference type="RefSeq" id="WP_150449903.1">
    <property type="nucleotide sequence ID" value="NZ_VYSA01000003.1"/>
</dbReference>
<dbReference type="PANTHER" id="PTHR43639:SF1">
    <property type="entry name" value="SHORT-CHAIN DEHYDROGENASE_REDUCTASE FAMILY PROTEIN"/>
    <property type="match status" value="1"/>
</dbReference>
<dbReference type="CDD" id="cd05233">
    <property type="entry name" value="SDR_c"/>
    <property type="match status" value="1"/>
</dbReference>
<dbReference type="SUPFAM" id="SSF51735">
    <property type="entry name" value="NAD(P)-binding Rossmann-fold domains"/>
    <property type="match status" value="1"/>
</dbReference>
<keyword evidence="2" id="KW-0560">Oxidoreductase</keyword>
<dbReference type="InterPro" id="IPR002347">
    <property type="entry name" value="SDR_fam"/>
</dbReference>